<reference evidence="1" key="2">
    <citation type="submission" date="2025-09" db="UniProtKB">
        <authorList>
            <consortium name="EnsemblPlants"/>
        </authorList>
    </citation>
    <scope>IDENTIFICATION</scope>
</reference>
<evidence type="ECO:0000313" key="2">
    <source>
        <dbReference type="Proteomes" id="UP001732700"/>
    </source>
</evidence>
<proteinExistence type="predicted"/>
<name>A0ACD5Z4G3_AVESA</name>
<organism evidence="1 2">
    <name type="scientific">Avena sativa</name>
    <name type="common">Oat</name>
    <dbReference type="NCBI Taxonomy" id="4498"/>
    <lineage>
        <taxon>Eukaryota</taxon>
        <taxon>Viridiplantae</taxon>
        <taxon>Streptophyta</taxon>
        <taxon>Embryophyta</taxon>
        <taxon>Tracheophyta</taxon>
        <taxon>Spermatophyta</taxon>
        <taxon>Magnoliopsida</taxon>
        <taxon>Liliopsida</taxon>
        <taxon>Poales</taxon>
        <taxon>Poaceae</taxon>
        <taxon>BOP clade</taxon>
        <taxon>Pooideae</taxon>
        <taxon>Poodae</taxon>
        <taxon>Poeae</taxon>
        <taxon>Poeae Chloroplast Group 1 (Aveneae type)</taxon>
        <taxon>Aveninae</taxon>
        <taxon>Avena</taxon>
    </lineage>
</organism>
<protein>
    <submittedName>
        <fullName evidence="1">Uncharacterized protein</fullName>
    </submittedName>
</protein>
<reference evidence="1" key="1">
    <citation type="submission" date="2021-05" db="EMBL/GenBank/DDBJ databases">
        <authorList>
            <person name="Scholz U."/>
            <person name="Mascher M."/>
            <person name="Fiebig A."/>
        </authorList>
    </citation>
    <scope>NUCLEOTIDE SEQUENCE [LARGE SCALE GENOMIC DNA]</scope>
</reference>
<accession>A0ACD5Z4G3</accession>
<sequence length="219" mass="23602">MSETNTVADIVGDSQQQTQHQIISVDGCPQMSVEDLLKIIKGANGMPVLFVPSAVDGQLAAIAVDGLCNNPAPRGATAEKKLEDFRAWLLLLTSLAATITFTAGFAPPGGFWGADDKAKGFIAGTSVMHSKFPLRYWLFHLSNTNAFFSALMIIGMLAKNIYHKEPITMKNTALVLLVGLCFVSLGTSYITGTWVSFRGSIYSVVTFVGIISYMVVTRD</sequence>
<dbReference type="Proteomes" id="UP001732700">
    <property type="component" value="Chromosome 6C"/>
</dbReference>
<keyword evidence="2" id="KW-1185">Reference proteome</keyword>
<evidence type="ECO:0000313" key="1">
    <source>
        <dbReference type="EnsemblPlants" id="AVESA.00010b.r2.6CG1127460.1.CDS.1"/>
    </source>
</evidence>
<dbReference type="EnsemblPlants" id="AVESA.00010b.r2.6CG1127460.1">
    <property type="protein sequence ID" value="AVESA.00010b.r2.6CG1127460.1.CDS.1"/>
    <property type="gene ID" value="AVESA.00010b.r2.6CG1127460"/>
</dbReference>